<dbReference type="Proteomes" id="UP000886998">
    <property type="component" value="Unassembled WGS sequence"/>
</dbReference>
<sequence length="271" mass="30692">MLLRCYETPPGSHSSCSAPSRCIWQVISVPCYSRPRTAMAVRWFLAQQQELRLRPRRGDLKANQASWSPKPQQNVADHTIRRFCDSTGFTLNTPLEPTHFHKNLRNTVIDLAICKGRTIIDITSIPGDDDEFGGPQGLHYSTEGKVNLFADPLESSFQENPEPYDDDFIEHVEEKVERYMDRNVRRHTAPLSSPQEVMDIILNLNNKKAPGKDGIKNIALKAFSLNAITYVTKILIEDFSSTISQTNNNNTNNSTTKAKKRCQISRKLSTN</sequence>
<name>A0A8X7CRT1_9ARAC</name>
<feature type="region of interest" description="Disordered" evidence="1">
    <location>
        <begin position="243"/>
        <end position="271"/>
    </location>
</feature>
<evidence type="ECO:0000313" key="3">
    <source>
        <dbReference type="Proteomes" id="UP000886998"/>
    </source>
</evidence>
<proteinExistence type="predicted"/>
<dbReference type="AlphaFoldDB" id="A0A8X7CRT1"/>
<gene>
    <name evidence="2" type="primary">AVEN_158735_1</name>
    <name evidence="2" type="ORF">TNIN_452901</name>
</gene>
<evidence type="ECO:0000256" key="1">
    <source>
        <dbReference type="SAM" id="MobiDB-lite"/>
    </source>
</evidence>
<keyword evidence="3" id="KW-1185">Reference proteome</keyword>
<organism evidence="2 3">
    <name type="scientific">Trichonephila inaurata madagascariensis</name>
    <dbReference type="NCBI Taxonomy" id="2747483"/>
    <lineage>
        <taxon>Eukaryota</taxon>
        <taxon>Metazoa</taxon>
        <taxon>Ecdysozoa</taxon>
        <taxon>Arthropoda</taxon>
        <taxon>Chelicerata</taxon>
        <taxon>Arachnida</taxon>
        <taxon>Araneae</taxon>
        <taxon>Araneomorphae</taxon>
        <taxon>Entelegynae</taxon>
        <taxon>Araneoidea</taxon>
        <taxon>Nephilidae</taxon>
        <taxon>Trichonephila</taxon>
        <taxon>Trichonephila inaurata</taxon>
    </lineage>
</organism>
<reference evidence="2" key="1">
    <citation type="submission" date="2020-08" db="EMBL/GenBank/DDBJ databases">
        <title>Multicomponent nature underlies the extraordinary mechanical properties of spider dragline silk.</title>
        <authorList>
            <person name="Kono N."/>
            <person name="Nakamura H."/>
            <person name="Mori M."/>
            <person name="Yoshida Y."/>
            <person name="Ohtoshi R."/>
            <person name="Malay A.D."/>
            <person name="Moran D.A.P."/>
            <person name="Tomita M."/>
            <person name="Numata K."/>
            <person name="Arakawa K."/>
        </authorList>
    </citation>
    <scope>NUCLEOTIDE SEQUENCE</scope>
</reference>
<dbReference type="EMBL" id="BMAV01023189">
    <property type="protein sequence ID" value="GFY78783.1"/>
    <property type="molecule type" value="Genomic_DNA"/>
</dbReference>
<dbReference type="OrthoDB" id="7487383at2759"/>
<protein>
    <submittedName>
        <fullName evidence="2">Uncharacterized protein</fullName>
    </submittedName>
</protein>
<evidence type="ECO:0000313" key="2">
    <source>
        <dbReference type="EMBL" id="GFY78783.1"/>
    </source>
</evidence>
<comment type="caution">
    <text evidence="2">The sequence shown here is derived from an EMBL/GenBank/DDBJ whole genome shotgun (WGS) entry which is preliminary data.</text>
</comment>
<feature type="compositionally biased region" description="Low complexity" evidence="1">
    <location>
        <begin position="243"/>
        <end position="256"/>
    </location>
</feature>
<accession>A0A8X7CRT1</accession>